<dbReference type="InterPro" id="IPR000425">
    <property type="entry name" value="MIP"/>
</dbReference>
<evidence type="ECO:0000256" key="9">
    <source>
        <dbReference type="SAM" id="Phobius"/>
    </source>
</evidence>
<dbReference type="EMBL" id="KQ965735">
    <property type="protein sequence ID" value="KXS20527.1"/>
    <property type="molecule type" value="Genomic_DNA"/>
</dbReference>
<sequence>MTDKRRVLVRAVAGEFLVTFLFLFVVMSVGVNFRRANPTEADATLGGISTGFTAVALIYSFADVSGAHFNPAVTMGTIVTGKVSVKKGLWFIGIQLSASIMATLWLQVVFPPHRGFNASEIAVVDFGDKVVIGRAFAMEATLTFILVYVIFATAFETVDTNNKVLVKPVADGAQKSATVNPNGAGREVTQDASVGKNLTIYTTSANSKSGFAPLAIGLTLGFLCFLGGSVSGGAFNPARVFGPAIVTGNWNNHWVYWIG</sequence>
<evidence type="ECO:0000256" key="2">
    <source>
        <dbReference type="ARBA" id="ARBA00006175"/>
    </source>
</evidence>
<dbReference type="InterPro" id="IPR022357">
    <property type="entry name" value="MIP_CS"/>
</dbReference>
<evidence type="ECO:0000256" key="8">
    <source>
        <dbReference type="RuleBase" id="RU000477"/>
    </source>
</evidence>
<dbReference type="Proteomes" id="UP000070544">
    <property type="component" value="Unassembled WGS sequence"/>
</dbReference>
<reference evidence="10 11" key="1">
    <citation type="journal article" date="2015" name="Genome Biol. Evol.">
        <title>Phylogenomic analyses indicate that early fungi evolved digesting cell walls of algal ancestors of land plants.</title>
        <authorList>
            <person name="Chang Y."/>
            <person name="Wang S."/>
            <person name="Sekimoto S."/>
            <person name="Aerts A.L."/>
            <person name="Choi C."/>
            <person name="Clum A."/>
            <person name="LaButti K.M."/>
            <person name="Lindquist E.A."/>
            <person name="Yee Ngan C."/>
            <person name="Ohm R.A."/>
            <person name="Salamov A.A."/>
            <person name="Grigoriev I.V."/>
            <person name="Spatafora J.W."/>
            <person name="Berbee M.L."/>
        </authorList>
    </citation>
    <scope>NUCLEOTIDE SEQUENCE [LARGE SCALE GENOMIC DNA]</scope>
    <source>
        <strain evidence="10 11">JEL478</strain>
    </source>
</reference>
<feature type="transmembrane region" description="Helical" evidence="9">
    <location>
        <begin position="89"/>
        <end position="110"/>
    </location>
</feature>
<accession>A0A139AUZ1</accession>
<evidence type="ECO:0000256" key="7">
    <source>
        <dbReference type="ARBA" id="ARBA00023136"/>
    </source>
</evidence>
<protein>
    <submittedName>
        <fullName evidence="10">Aquaporin-like protein</fullName>
    </submittedName>
</protein>
<dbReference type="GO" id="GO:0015250">
    <property type="term" value="F:water channel activity"/>
    <property type="evidence" value="ECO:0007669"/>
    <property type="project" value="TreeGrafter"/>
</dbReference>
<dbReference type="PRINTS" id="PR00783">
    <property type="entry name" value="MINTRINSICP"/>
</dbReference>
<evidence type="ECO:0000256" key="5">
    <source>
        <dbReference type="ARBA" id="ARBA00022692"/>
    </source>
</evidence>
<dbReference type="PANTHER" id="PTHR19139">
    <property type="entry name" value="AQUAPORIN TRANSPORTER"/>
    <property type="match status" value="1"/>
</dbReference>
<keyword evidence="6 9" id="KW-1133">Transmembrane helix</keyword>
<feature type="transmembrane region" description="Helical" evidence="9">
    <location>
        <begin position="12"/>
        <end position="31"/>
    </location>
</feature>
<feature type="non-terminal residue" evidence="10">
    <location>
        <position position="259"/>
    </location>
</feature>
<dbReference type="Pfam" id="PF00230">
    <property type="entry name" value="MIP"/>
    <property type="match status" value="2"/>
</dbReference>
<evidence type="ECO:0000313" key="10">
    <source>
        <dbReference type="EMBL" id="KXS20527.1"/>
    </source>
</evidence>
<keyword evidence="5 8" id="KW-0812">Transmembrane</keyword>
<comment type="similarity">
    <text evidence="2 8">Belongs to the MIP/aquaporin (TC 1.A.8) family.</text>
</comment>
<keyword evidence="7 9" id="KW-0472">Membrane</keyword>
<evidence type="ECO:0000313" key="11">
    <source>
        <dbReference type="Proteomes" id="UP000070544"/>
    </source>
</evidence>
<dbReference type="SUPFAM" id="SSF81338">
    <property type="entry name" value="Aquaporin-like"/>
    <property type="match status" value="1"/>
</dbReference>
<dbReference type="PROSITE" id="PS00221">
    <property type="entry name" value="MIP"/>
    <property type="match status" value="1"/>
</dbReference>
<dbReference type="STRING" id="1344416.A0A139AUZ1"/>
<dbReference type="GO" id="GO:0005886">
    <property type="term" value="C:plasma membrane"/>
    <property type="evidence" value="ECO:0007669"/>
    <property type="project" value="UniProtKB-SubCell"/>
</dbReference>
<evidence type="ECO:0000256" key="3">
    <source>
        <dbReference type="ARBA" id="ARBA00022448"/>
    </source>
</evidence>
<evidence type="ECO:0000256" key="4">
    <source>
        <dbReference type="ARBA" id="ARBA00022475"/>
    </source>
</evidence>
<organism evidence="10 11">
    <name type="scientific">Gonapodya prolifera (strain JEL478)</name>
    <name type="common">Monoblepharis prolifera</name>
    <dbReference type="NCBI Taxonomy" id="1344416"/>
    <lineage>
        <taxon>Eukaryota</taxon>
        <taxon>Fungi</taxon>
        <taxon>Fungi incertae sedis</taxon>
        <taxon>Chytridiomycota</taxon>
        <taxon>Chytridiomycota incertae sedis</taxon>
        <taxon>Monoblepharidomycetes</taxon>
        <taxon>Monoblepharidales</taxon>
        <taxon>Gonapodyaceae</taxon>
        <taxon>Gonapodya</taxon>
    </lineage>
</organism>
<dbReference type="OrthoDB" id="3222at2759"/>
<feature type="transmembrane region" description="Helical" evidence="9">
    <location>
        <begin position="131"/>
        <end position="155"/>
    </location>
</feature>
<dbReference type="InterPro" id="IPR034294">
    <property type="entry name" value="Aquaporin_transptr"/>
</dbReference>
<name>A0A139AUZ1_GONPJ</name>
<proteinExistence type="inferred from homology"/>
<dbReference type="PANTHER" id="PTHR19139:SF199">
    <property type="entry name" value="MIP17260P"/>
    <property type="match status" value="1"/>
</dbReference>
<keyword evidence="3 8" id="KW-0813">Transport</keyword>
<evidence type="ECO:0000256" key="6">
    <source>
        <dbReference type="ARBA" id="ARBA00022989"/>
    </source>
</evidence>
<keyword evidence="4" id="KW-1003">Cell membrane</keyword>
<feature type="transmembrane region" description="Helical" evidence="9">
    <location>
        <begin position="211"/>
        <end position="235"/>
    </location>
</feature>
<dbReference type="AlphaFoldDB" id="A0A139AUZ1"/>
<gene>
    <name evidence="10" type="ORF">M427DRAFT_119683</name>
</gene>
<dbReference type="Gene3D" id="1.20.1080.10">
    <property type="entry name" value="Glycerol uptake facilitator protein"/>
    <property type="match status" value="2"/>
</dbReference>
<feature type="transmembrane region" description="Helical" evidence="9">
    <location>
        <begin position="43"/>
        <end position="62"/>
    </location>
</feature>
<evidence type="ECO:0000256" key="1">
    <source>
        <dbReference type="ARBA" id="ARBA00004651"/>
    </source>
</evidence>
<keyword evidence="11" id="KW-1185">Reference proteome</keyword>
<comment type="subcellular location">
    <subcellularLocation>
        <location evidence="1">Cell membrane</location>
        <topology evidence="1">Multi-pass membrane protein</topology>
    </subcellularLocation>
</comment>
<dbReference type="InterPro" id="IPR023271">
    <property type="entry name" value="Aquaporin-like"/>
</dbReference>